<dbReference type="SUPFAM" id="SSF51126">
    <property type="entry name" value="Pectin lyase-like"/>
    <property type="match status" value="1"/>
</dbReference>
<dbReference type="SMART" id="SM00912">
    <property type="entry name" value="Haemagg_act"/>
    <property type="match status" value="1"/>
</dbReference>
<organism evidence="5 6">
    <name type="scientific">Cronobacter muytjensii</name>
    <dbReference type="NCBI Taxonomy" id="413501"/>
    <lineage>
        <taxon>Bacteria</taxon>
        <taxon>Pseudomonadati</taxon>
        <taxon>Pseudomonadota</taxon>
        <taxon>Gammaproteobacteria</taxon>
        <taxon>Enterobacterales</taxon>
        <taxon>Enterobacteriaceae</taxon>
        <taxon>Cronobacter</taxon>
    </lineage>
</organism>
<dbReference type="OrthoDB" id="2664633at2"/>
<reference evidence="4 7" key="2">
    <citation type="submission" date="2019-08" db="EMBL/GenBank/DDBJ databases">
        <title>Prevalence, distribution, and phylogeny of type two toxin-antitoxin genes possessed by Cronobacter species where C. sakazakii homologs follow sequence type lineages.</title>
        <authorList>
            <person name="Finkelstein S."/>
            <person name="Negrete F."/>
            <person name="Jang H."/>
            <person name="Gopinath G.R."/>
            <person name="Tall B.D."/>
        </authorList>
    </citation>
    <scope>NUCLEOTIDE SEQUENCE [LARGE SCALE GENOMIC DNA]</scope>
    <source>
        <strain evidence="4 7">MOD1_GK1257</strain>
    </source>
</reference>
<evidence type="ECO:0000313" key="7">
    <source>
        <dbReference type="Proteomes" id="UP000469927"/>
    </source>
</evidence>
<dbReference type="InterPro" id="IPR011050">
    <property type="entry name" value="Pectin_lyase_fold/virulence"/>
</dbReference>
<evidence type="ECO:0000313" key="6">
    <source>
        <dbReference type="Proteomes" id="UP000244378"/>
    </source>
</evidence>
<evidence type="ECO:0000313" key="4">
    <source>
        <dbReference type="EMBL" id="KAB0882146.1"/>
    </source>
</evidence>
<sequence length="780" mass="81966">MKNRKEVKSVAKHTLYAKMGPVCFATLLALGMVESAKAAITADTSAANQPGIHTGANGATVVDINKASDQGVSHNIYSEFNVDKNGVVLNNSTANTSTQLAGNINANSNLAGNSATIILNEVRSSDPSQLNGMVEVAGKSAQVIIANPSGITCDGCGFINTNHASLTTGTPTFDDDGKLTGVKVDKGEIVITGAGMDVGNDGKPAYTDIVARSVKLNGELQAKNLTIVTGTNSIDAKGKVTKLDSDGDKPELALDVSALGSMYAGKIKMIGTEEGVGVRLDHASIIADDNLSIDVEGQLTNNGGLISAGKQGSISAASLVNNNAEIRSEDVLNIQTNEGGEIQNRGGEITGRSVNIRSGNFDNESGHVESKGTLSMNGSTLNNKGGQIQSGDDAWLNYNYHNRLEPEVSSLDNEQGVIASDGNLSIAATVLNNNAGLIEAHNTLALNGVTLINTNSGDFVSKEDWSRNYHNDGGIYSGEGDVRDTHNRYGGPTSTIAYGTINNENGRIFSTGENTQLYLNGNGALDNKNGEINSSNTLNIVYGTTVDNSSGVIKGKKDVVIAGNNFVSDSSSVITAGRDATFSVYNRFANEGLIQAGNNFKLDMRGGHGPVSTDNYNSGKIVAANQVQFQTQQHDFVNQGKINGANGISWTGDTVTNKGTIASNGDVYFSVKKLTNAKGASISGEEVITAANTIVDNQGTITPDYVPHPQPGPQPRPEPQPQPRPEPQPQPRPEPQPQPRPDDYHVPVNPQPQPQVQPVPSDIAHPENNNSSGSATYYRR</sequence>
<dbReference type="NCBIfam" id="TIGR01731">
    <property type="entry name" value="fil_hemag_20aa"/>
    <property type="match status" value="6"/>
</dbReference>
<dbReference type="NCBIfam" id="TIGR01901">
    <property type="entry name" value="adhes_NPXG"/>
    <property type="match status" value="1"/>
</dbReference>
<gene>
    <name evidence="5" type="ORF">AUN14_02610</name>
    <name evidence="4" type="ORF">FZI19_08710</name>
</gene>
<comment type="caution">
    <text evidence="5">The sequence shown here is derived from an EMBL/GenBank/DDBJ whole genome shotgun (WGS) entry which is preliminary data.</text>
</comment>
<feature type="chain" id="PRO_5015623779" evidence="2">
    <location>
        <begin position="39"/>
        <end position="780"/>
    </location>
</feature>
<dbReference type="AlphaFoldDB" id="A0A2T7AYC1"/>
<feature type="signal peptide" evidence="2">
    <location>
        <begin position="1"/>
        <end position="38"/>
    </location>
</feature>
<evidence type="ECO:0000256" key="2">
    <source>
        <dbReference type="SAM" id="SignalP"/>
    </source>
</evidence>
<dbReference type="InterPro" id="IPR012334">
    <property type="entry name" value="Pectin_lyas_fold"/>
</dbReference>
<dbReference type="Proteomes" id="UP000244378">
    <property type="component" value="Unassembled WGS sequence"/>
</dbReference>
<keyword evidence="2" id="KW-0732">Signal</keyword>
<dbReference type="EMBL" id="WAGD01000021">
    <property type="protein sequence ID" value="KAB0882146.1"/>
    <property type="molecule type" value="Genomic_DNA"/>
</dbReference>
<dbReference type="InterPro" id="IPR010069">
    <property type="entry name" value="CdiA_FHA1_rpt"/>
</dbReference>
<evidence type="ECO:0000313" key="5">
    <source>
        <dbReference type="EMBL" id="PUX17581.1"/>
    </source>
</evidence>
<feature type="domain" description="Filamentous haemagglutinin FhaB/tRNA nuclease CdiA-like TPS" evidence="3">
    <location>
        <begin position="56"/>
        <end position="176"/>
    </location>
</feature>
<proteinExistence type="predicted"/>
<dbReference type="EMBL" id="MSAE01000003">
    <property type="protein sequence ID" value="PUX17581.1"/>
    <property type="molecule type" value="Genomic_DNA"/>
</dbReference>
<feature type="compositionally biased region" description="Polar residues" evidence="1">
    <location>
        <begin position="767"/>
        <end position="780"/>
    </location>
</feature>
<reference evidence="5 6" key="1">
    <citation type="submission" date="2016-12" db="EMBL/GenBank/DDBJ databases">
        <title>Analysis of the Molecular Diversity Among Cronobacter Species Isolated from Filth Flies Using a Pan Genomic DNA Microarray.</title>
        <authorList>
            <person name="Pava-Ripoll M."/>
            <person name="Tall B."/>
            <person name="Farber J."/>
            <person name="Fanning S."/>
            <person name="Lehner A."/>
            <person name="Stephan R."/>
            <person name="Pagotto F."/>
            <person name="Iverson C."/>
            <person name="Ziobro G."/>
            <person name="Miller A."/>
            <person name="Pearson R."/>
            <person name="Yan Q."/>
            <person name="Kim M."/>
            <person name="Jeong S."/>
            <person name="Park J."/>
            <person name="Jun S."/>
            <person name="Choi H."/>
            <person name="Chung T."/>
            <person name="Yoo Y."/>
            <person name="Park E."/>
            <person name="Hwang S."/>
            <person name="Lee B."/>
            <person name="Sathyamoorthy V."/>
            <person name="Carter L."/>
            <person name="Mammel M."/>
            <person name="Jackson S."/>
            <person name="Kothary M."/>
            <person name="Patel I."/>
            <person name="Grim C."/>
            <person name="Gopinath G."/>
            <person name="Gangiredla J."/>
            <person name="Chase H."/>
        </authorList>
    </citation>
    <scope>NUCLEOTIDE SEQUENCE [LARGE SCALE GENOMIC DNA]</scope>
    <source>
        <strain evidence="5 6">MOD1-Md1s</strain>
    </source>
</reference>
<dbReference type="RefSeq" id="WP_075192310.1">
    <property type="nucleotide sequence ID" value="NZ_JADKNN010000042.1"/>
</dbReference>
<feature type="compositionally biased region" description="Pro residues" evidence="1">
    <location>
        <begin position="706"/>
        <end position="739"/>
    </location>
</feature>
<evidence type="ECO:0000259" key="3">
    <source>
        <dbReference type="SMART" id="SM00912"/>
    </source>
</evidence>
<dbReference type="Pfam" id="PF05860">
    <property type="entry name" value="TPS"/>
    <property type="match status" value="1"/>
</dbReference>
<protein>
    <submittedName>
        <fullName evidence="5">Filamentous hemagglutinin N-terminal domain-containing protein</fullName>
    </submittedName>
</protein>
<accession>A0A2T7AYC1</accession>
<dbReference type="Proteomes" id="UP000469927">
    <property type="component" value="Unassembled WGS sequence"/>
</dbReference>
<dbReference type="Gene3D" id="2.160.20.10">
    <property type="entry name" value="Single-stranded right-handed beta-helix, Pectin lyase-like"/>
    <property type="match status" value="1"/>
</dbReference>
<evidence type="ECO:0000256" key="1">
    <source>
        <dbReference type="SAM" id="MobiDB-lite"/>
    </source>
</evidence>
<keyword evidence="7" id="KW-1185">Reference proteome</keyword>
<feature type="region of interest" description="Disordered" evidence="1">
    <location>
        <begin position="698"/>
        <end position="780"/>
    </location>
</feature>
<name>A0A2T7AYC1_9ENTR</name>
<dbReference type="InterPro" id="IPR008638">
    <property type="entry name" value="FhaB/CdiA-like_TPS"/>
</dbReference>
<feature type="region of interest" description="Disordered" evidence="1">
    <location>
        <begin position="360"/>
        <end position="386"/>
    </location>
</feature>
<feature type="compositionally biased region" description="Polar residues" evidence="1">
    <location>
        <begin position="372"/>
        <end position="386"/>
    </location>
</feature>